<dbReference type="Proteomes" id="UP001310890">
    <property type="component" value="Unassembled WGS sequence"/>
</dbReference>
<gene>
    <name evidence="2" type="ORF">LTR62_008819</name>
</gene>
<dbReference type="AlphaFoldDB" id="A0AAN7THR9"/>
<proteinExistence type="predicted"/>
<evidence type="ECO:0000256" key="1">
    <source>
        <dbReference type="SAM" id="MobiDB-lite"/>
    </source>
</evidence>
<name>A0AAN7THR9_9PEZI</name>
<feature type="region of interest" description="Disordered" evidence="1">
    <location>
        <begin position="94"/>
        <end position="114"/>
    </location>
</feature>
<protein>
    <submittedName>
        <fullName evidence="2">Uncharacterized protein</fullName>
    </submittedName>
</protein>
<accession>A0AAN7THR9</accession>
<evidence type="ECO:0000313" key="2">
    <source>
        <dbReference type="EMBL" id="KAK5108045.1"/>
    </source>
</evidence>
<reference evidence="2" key="1">
    <citation type="submission" date="2023-08" db="EMBL/GenBank/DDBJ databases">
        <title>Black Yeasts Isolated from many extreme environments.</title>
        <authorList>
            <person name="Coleine C."/>
            <person name="Stajich J.E."/>
            <person name="Selbmann L."/>
        </authorList>
    </citation>
    <scope>NUCLEOTIDE SEQUENCE</scope>
    <source>
        <strain evidence="2">CCFEE 5401</strain>
    </source>
</reference>
<sequence>MSFKFTQAEHDECAREKVALMREGSGDLVSRLVRIAGEKGLNREEEMELWRKVRARYLGLEEARFGQVEGSGKRGPSFGRPMIEKLCDSIKKWSAVHEDEEEGRGGETPRPHRS</sequence>
<comment type="caution">
    <text evidence="2">The sequence shown here is derived from an EMBL/GenBank/DDBJ whole genome shotgun (WGS) entry which is preliminary data.</text>
</comment>
<dbReference type="EMBL" id="JAVRRL010000097">
    <property type="protein sequence ID" value="KAK5108045.1"/>
    <property type="molecule type" value="Genomic_DNA"/>
</dbReference>
<organism evidence="2 3">
    <name type="scientific">Meristemomyces frigidus</name>
    <dbReference type="NCBI Taxonomy" id="1508187"/>
    <lineage>
        <taxon>Eukaryota</taxon>
        <taxon>Fungi</taxon>
        <taxon>Dikarya</taxon>
        <taxon>Ascomycota</taxon>
        <taxon>Pezizomycotina</taxon>
        <taxon>Dothideomycetes</taxon>
        <taxon>Dothideomycetidae</taxon>
        <taxon>Mycosphaerellales</taxon>
        <taxon>Teratosphaeriaceae</taxon>
        <taxon>Meristemomyces</taxon>
    </lineage>
</organism>
<evidence type="ECO:0000313" key="3">
    <source>
        <dbReference type="Proteomes" id="UP001310890"/>
    </source>
</evidence>